<dbReference type="PANTHER" id="PTHR12001:SF55">
    <property type="entry name" value="ALL TRANS-POLYPRENYL-DIPHOSPHATE SYNTHASE PDSS2"/>
    <property type="match status" value="1"/>
</dbReference>
<evidence type="ECO:0000256" key="1">
    <source>
        <dbReference type="RuleBase" id="RU004466"/>
    </source>
</evidence>
<keyword evidence="1" id="KW-0808">Transferase</keyword>
<proteinExistence type="inferred from homology"/>
<dbReference type="OMA" id="GHADTIP"/>
<dbReference type="CDD" id="cd00867">
    <property type="entry name" value="Trans_IPPS"/>
    <property type="match status" value="1"/>
</dbReference>
<sequence>MSWPRLIVGVANGLRPGGSAFRPLACTSSFSSYISFPRSHQWNKNVAEAEKLVGFPTSMMSFQNLMDNDVTSMTSHVKKLLGSGHPLLKTLKRLVYHDKNNLQVRGLMVLLICRAFSGQFVDVSDRHADTGILDRQRQLAEYLEMILSAQAIHKSVLNLPNLHDGRDVQGKDDLLELEYGNKIAILGGDYLLAQACVGLANLRNTYISEMISVAIADFTQSEFLGRRDIQGRFIPDPSHITQESWVIRNTLAYGNLMSQGCKSVMLLADMDPQSQELACRLGHNLSLALQAYSELEPFLEETISPREILDLSAAPVLFHLQEDPELLHEVQHPEDNNTENLNTKKILNAIMAKRVGLDRTQDLINIYVQEALEGIQKLPNGQNESGKSAKNLLEEFVAFLRA</sequence>
<dbReference type="GO" id="GO:0005739">
    <property type="term" value="C:mitochondrion"/>
    <property type="evidence" value="ECO:0007669"/>
    <property type="project" value="TreeGrafter"/>
</dbReference>
<dbReference type="EMBL" id="VCGU01000458">
    <property type="protein sequence ID" value="TRY63137.1"/>
    <property type="molecule type" value="Genomic_DNA"/>
</dbReference>
<dbReference type="GO" id="GO:0042811">
    <property type="term" value="P:pheromone biosynthetic process"/>
    <property type="evidence" value="ECO:0007669"/>
    <property type="project" value="UniProtKB-ARBA"/>
</dbReference>
<dbReference type="STRING" id="6832.A0A553NCH9"/>
<comment type="similarity">
    <text evidence="1">Belongs to the FPP/GGPP synthase family.</text>
</comment>
<organism evidence="2 3">
    <name type="scientific">Tigriopus californicus</name>
    <name type="common">Marine copepod</name>
    <dbReference type="NCBI Taxonomy" id="6832"/>
    <lineage>
        <taxon>Eukaryota</taxon>
        <taxon>Metazoa</taxon>
        <taxon>Ecdysozoa</taxon>
        <taxon>Arthropoda</taxon>
        <taxon>Crustacea</taxon>
        <taxon>Multicrustacea</taxon>
        <taxon>Hexanauplia</taxon>
        <taxon>Copepoda</taxon>
        <taxon>Harpacticoida</taxon>
        <taxon>Harpacticidae</taxon>
        <taxon>Tigriopus</taxon>
    </lineage>
</organism>
<dbReference type="OrthoDB" id="9983019at2759"/>
<keyword evidence="3" id="KW-1185">Reference proteome</keyword>
<dbReference type="GO" id="GO:0006744">
    <property type="term" value="P:ubiquinone biosynthetic process"/>
    <property type="evidence" value="ECO:0007669"/>
    <property type="project" value="TreeGrafter"/>
</dbReference>
<name>A0A553NCH9_TIGCA</name>
<dbReference type="Pfam" id="PF00348">
    <property type="entry name" value="polyprenyl_synt"/>
    <property type="match status" value="1"/>
</dbReference>
<protein>
    <recommendedName>
        <fullName evidence="4">Decaprenyl-diphosphate synthase subunit 2</fullName>
    </recommendedName>
</protein>
<dbReference type="GO" id="GO:0008299">
    <property type="term" value="P:isoprenoid biosynthetic process"/>
    <property type="evidence" value="ECO:0007669"/>
    <property type="project" value="InterPro"/>
</dbReference>
<dbReference type="GO" id="GO:0004659">
    <property type="term" value="F:prenyltransferase activity"/>
    <property type="evidence" value="ECO:0007669"/>
    <property type="project" value="InterPro"/>
</dbReference>
<dbReference type="InterPro" id="IPR008949">
    <property type="entry name" value="Isoprenoid_synthase_dom_sf"/>
</dbReference>
<dbReference type="InterPro" id="IPR000092">
    <property type="entry name" value="Polyprenyl_synt"/>
</dbReference>
<accession>A0A553NCH9</accession>
<dbReference type="SUPFAM" id="SSF48576">
    <property type="entry name" value="Terpenoid synthases"/>
    <property type="match status" value="1"/>
</dbReference>
<dbReference type="GO" id="GO:1990234">
    <property type="term" value="C:transferase complex"/>
    <property type="evidence" value="ECO:0007669"/>
    <property type="project" value="TreeGrafter"/>
</dbReference>
<dbReference type="PANTHER" id="PTHR12001">
    <property type="entry name" value="GERANYLGERANYL PYROPHOSPHATE SYNTHASE"/>
    <property type="match status" value="1"/>
</dbReference>
<evidence type="ECO:0008006" key="4">
    <source>
        <dbReference type="Google" id="ProtNLM"/>
    </source>
</evidence>
<gene>
    <name evidence="2" type="ORF">TCAL_12303</name>
</gene>
<evidence type="ECO:0000313" key="2">
    <source>
        <dbReference type="EMBL" id="TRY63137.1"/>
    </source>
</evidence>
<evidence type="ECO:0000313" key="3">
    <source>
        <dbReference type="Proteomes" id="UP000318571"/>
    </source>
</evidence>
<reference evidence="2 3" key="1">
    <citation type="journal article" date="2018" name="Nat. Ecol. Evol.">
        <title>Genomic signatures of mitonuclear coevolution across populations of Tigriopus californicus.</title>
        <authorList>
            <person name="Barreto F.S."/>
            <person name="Watson E.T."/>
            <person name="Lima T.G."/>
            <person name="Willett C.S."/>
            <person name="Edmands S."/>
            <person name="Li W."/>
            <person name="Burton R.S."/>
        </authorList>
    </citation>
    <scope>NUCLEOTIDE SEQUENCE [LARGE SCALE GENOMIC DNA]</scope>
    <source>
        <strain evidence="2 3">San Diego</strain>
    </source>
</reference>
<comment type="caution">
    <text evidence="2">The sequence shown here is derived from an EMBL/GenBank/DDBJ whole genome shotgun (WGS) entry which is preliminary data.</text>
</comment>
<dbReference type="Proteomes" id="UP000318571">
    <property type="component" value="Chromosome 10"/>
</dbReference>
<dbReference type="AlphaFoldDB" id="A0A553NCH9"/>
<dbReference type="Gene3D" id="1.10.600.10">
    <property type="entry name" value="Farnesyl Diphosphate Synthase"/>
    <property type="match status" value="1"/>
</dbReference>